<reference evidence="11 12" key="1">
    <citation type="journal article" date="2018" name="Nat. Ecol. Evol.">
        <title>Shark genomes provide insights into elasmobranch evolution and the origin of vertebrates.</title>
        <authorList>
            <person name="Hara Y"/>
            <person name="Yamaguchi K"/>
            <person name="Onimaru K"/>
            <person name="Kadota M"/>
            <person name="Koyanagi M"/>
            <person name="Keeley SD"/>
            <person name="Tatsumi K"/>
            <person name="Tanaka K"/>
            <person name="Motone F"/>
            <person name="Kageyama Y"/>
            <person name="Nozu R"/>
            <person name="Adachi N"/>
            <person name="Nishimura O"/>
            <person name="Nakagawa R"/>
            <person name="Tanegashima C"/>
            <person name="Kiyatake I"/>
            <person name="Matsumoto R"/>
            <person name="Murakumo K"/>
            <person name="Nishida K"/>
            <person name="Terakita A"/>
            <person name="Kuratani S"/>
            <person name="Sato K"/>
            <person name="Hyodo S Kuraku.S."/>
        </authorList>
    </citation>
    <scope>NUCLEOTIDE SEQUENCE [LARGE SCALE GENOMIC DNA]</scope>
</reference>
<sequence length="394" mass="43156">MDKLLPVPGGQDGSCLPPQACQIPLLSRNAATLVCVVGPVQEGPVAWFYVNSSDAEARAQLLLGEGSQGAPSQDAPSAQLQLLRSRSEVKDDNLIISPLTLSDSGIYSCRAADKTLAYYEVDVQDVDSVHVSDRWLGQAALPRLRVQLGRRRLQMFTLWNSWQECDRCSSPGQRKRLGYCYARAAGAAGPPLPCGLQALREGRRLPRRGPELALAACHVPCATGPSPEDQLRRLELPGRRFVLLDQAPVLLLETRLVTVHSNVTFRCPGASIYSPVSWQWNSTQVGGLESPQEAADTHSLDPGTGGSVYTITDTQLTDQGLYRCFVSERLAASFHLRVFNPFRTHRRVGGSAMGLIWTTLACVGLTSFTLILLTLLYTYCSQIRRHQKVTGSWL</sequence>
<evidence type="ECO:0000256" key="5">
    <source>
        <dbReference type="ARBA" id="ARBA00022989"/>
    </source>
</evidence>
<dbReference type="GO" id="GO:0016020">
    <property type="term" value="C:membrane"/>
    <property type="evidence" value="ECO:0007669"/>
    <property type="project" value="UniProtKB-SubCell"/>
</dbReference>
<keyword evidence="6 9" id="KW-0472">Membrane</keyword>
<organism evidence="11 12">
    <name type="scientific">Scyliorhinus torazame</name>
    <name type="common">Cloudy catshark</name>
    <name type="synonym">Catulus torazame</name>
    <dbReference type="NCBI Taxonomy" id="75743"/>
    <lineage>
        <taxon>Eukaryota</taxon>
        <taxon>Metazoa</taxon>
        <taxon>Chordata</taxon>
        <taxon>Craniata</taxon>
        <taxon>Vertebrata</taxon>
        <taxon>Chondrichthyes</taxon>
        <taxon>Elasmobranchii</taxon>
        <taxon>Galeomorphii</taxon>
        <taxon>Galeoidea</taxon>
        <taxon>Carcharhiniformes</taxon>
        <taxon>Scyliorhinidae</taxon>
        <taxon>Scyliorhinus</taxon>
    </lineage>
</organism>
<evidence type="ECO:0000256" key="7">
    <source>
        <dbReference type="ARBA" id="ARBA00023180"/>
    </source>
</evidence>
<dbReference type="PANTHER" id="PTHR32178">
    <property type="entry name" value="FAM187"/>
    <property type="match status" value="1"/>
</dbReference>
<dbReference type="OrthoDB" id="6434091at2759"/>
<dbReference type="SMART" id="SM00408">
    <property type="entry name" value="IGc2"/>
    <property type="match status" value="2"/>
</dbReference>
<keyword evidence="5 9" id="KW-1133">Transmembrane helix</keyword>
<protein>
    <recommendedName>
        <fullName evidence="10">Ig-like domain-containing protein</fullName>
    </recommendedName>
</protein>
<dbReference type="Gene3D" id="2.60.40.10">
    <property type="entry name" value="Immunoglobulins"/>
    <property type="match status" value="2"/>
</dbReference>
<dbReference type="PROSITE" id="PS50835">
    <property type="entry name" value="IG_LIKE"/>
    <property type="match status" value="2"/>
</dbReference>
<dbReference type="AlphaFoldDB" id="A0A401PT52"/>
<feature type="transmembrane region" description="Helical" evidence="9">
    <location>
        <begin position="355"/>
        <end position="379"/>
    </location>
</feature>
<dbReference type="SUPFAM" id="SSF48726">
    <property type="entry name" value="Immunoglobulin"/>
    <property type="match status" value="2"/>
</dbReference>
<dbReference type="EMBL" id="BFAA01011342">
    <property type="protein sequence ID" value="GCB76282.1"/>
    <property type="molecule type" value="Genomic_DNA"/>
</dbReference>
<dbReference type="CDD" id="cd00096">
    <property type="entry name" value="Ig"/>
    <property type="match status" value="2"/>
</dbReference>
<evidence type="ECO:0000256" key="4">
    <source>
        <dbReference type="ARBA" id="ARBA00022729"/>
    </source>
</evidence>
<accession>A0A401PT52</accession>
<keyword evidence="4" id="KW-0732">Signal</keyword>
<evidence type="ECO:0000256" key="1">
    <source>
        <dbReference type="ARBA" id="ARBA00004479"/>
    </source>
</evidence>
<dbReference type="InterPro" id="IPR036179">
    <property type="entry name" value="Ig-like_dom_sf"/>
</dbReference>
<evidence type="ECO:0000313" key="12">
    <source>
        <dbReference type="Proteomes" id="UP000288216"/>
    </source>
</evidence>
<dbReference type="InterPro" id="IPR003598">
    <property type="entry name" value="Ig_sub2"/>
</dbReference>
<evidence type="ECO:0000259" key="10">
    <source>
        <dbReference type="PROSITE" id="PS50835"/>
    </source>
</evidence>
<evidence type="ECO:0000256" key="8">
    <source>
        <dbReference type="ARBA" id="ARBA00023319"/>
    </source>
</evidence>
<evidence type="ECO:0000256" key="6">
    <source>
        <dbReference type="ARBA" id="ARBA00023136"/>
    </source>
</evidence>
<feature type="domain" description="Ig-like" evidence="10">
    <location>
        <begin position="18"/>
        <end position="124"/>
    </location>
</feature>
<dbReference type="STRING" id="75743.A0A401PT52"/>
<keyword evidence="7" id="KW-0325">Glycoprotein</keyword>
<comment type="caution">
    <text evidence="11">The sequence shown here is derived from an EMBL/GenBank/DDBJ whole genome shotgun (WGS) entry which is preliminary data.</text>
</comment>
<dbReference type="Proteomes" id="UP000288216">
    <property type="component" value="Unassembled WGS sequence"/>
</dbReference>
<name>A0A401PT52_SCYTO</name>
<gene>
    <name evidence="11" type="ORF">scyTo_0017443</name>
</gene>
<dbReference type="InterPro" id="IPR013783">
    <property type="entry name" value="Ig-like_fold"/>
</dbReference>
<proteinExistence type="inferred from homology"/>
<comment type="subcellular location">
    <subcellularLocation>
        <location evidence="1">Membrane</location>
        <topology evidence="1">Single-pass type I membrane protein</topology>
    </subcellularLocation>
</comment>
<feature type="domain" description="Ig-like" evidence="10">
    <location>
        <begin position="248"/>
        <end position="335"/>
    </location>
</feature>
<keyword evidence="8" id="KW-0393">Immunoglobulin domain</keyword>
<evidence type="ECO:0000256" key="3">
    <source>
        <dbReference type="ARBA" id="ARBA00022692"/>
    </source>
</evidence>
<keyword evidence="12" id="KW-1185">Reference proteome</keyword>
<dbReference type="InterPro" id="IPR039311">
    <property type="entry name" value="FAM187A/B"/>
</dbReference>
<dbReference type="SMART" id="SM00409">
    <property type="entry name" value="IG"/>
    <property type="match status" value="2"/>
</dbReference>
<dbReference type="InterPro" id="IPR013151">
    <property type="entry name" value="Immunoglobulin_dom"/>
</dbReference>
<evidence type="ECO:0000313" key="11">
    <source>
        <dbReference type="EMBL" id="GCB76282.1"/>
    </source>
</evidence>
<dbReference type="PANTHER" id="PTHR32178:SF8">
    <property type="entry name" value="PROTEIN FAM187B"/>
    <property type="match status" value="1"/>
</dbReference>
<dbReference type="OMA" id="RTMALIW"/>
<keyword evidence="3 9" id="KW-0812">Transmembrane</keyword>
<evidence type="ECO:0000256" key="9">
    <source>
        <dbReference type="SAM" id="Phobius"/>
    </source>
</evidence>
<dbReference type="Pfam" id="PF00047">
    <property type="entry name" value="ig"/>
    <property type="match status" value="1"/>
</dbReference>
<comment type="similarity">
    <text evidence="2">Belongs to the FAM187 family.</text>
</comment>
<dbReference type="InterPro" id="IPR007110">
    <property type="entry name" value="Ig-like_dom"/>
</dbReference>
<evidence type="ECO:0000256" key="2">
    <source>
        <dbReference type="ARBA" id="ARBA00008727"/>
    </source>
</evidence>
<dbReference type="InterPro" id="IPR003599">
    <property type="entry name" value="Ig_sub"/>
</dbReference>